<evidence type="ECO:0008006" key="7">
    <source>
        <dbReference type="Google" id="ProtNLM"/>
    </source>
</evidence>
<feature type="region of interest" description="Disordered" evidence="2">
    <location>
        <begin position="34"/>
        <end position="62"/>
    </location>
</feature>
<evidence type="ECO:0000313" key="5">
    <source>
        <dbReference type="EMBL" id="KAK8382878.1"/>
    </source>
</evidence>
<evidence type="ECO:0000313" key="6">
    <source>
        <dbReference type="Proteomes" id="UP001487740"/>
    </source>
</evidence>
<dbReference type="Pfam" id="PF00168">
    <property type="entry name" value="C2"/>
    <property type="match status" value="1"/>
</dbReference>
<organism evidence="5 6">
    <name type="scientific">Scylla paramamosain</name>
    <name type="common">Mud crab</name>
    <dbReference type="NCBI Taxonomy" id="85552"/>
    <lineage>
        <taxon>Eukaryota</taxon>
        <taxon>Metazoa</taxon>
        <taxon>Ecdysozoa</taxon>
        <taxon>Arthropoda</taxon>
        <taxon>Crustacea</taxon>
        <taxon>Multicrustacea</taxon>
        <taxon>Malacostraca</taxon>
        <taxon>Eumalacostraca</taxon>
        <taxon>Eucarida</taxon>
        <taxon>Decapoda</taxon>
        <taxon>Pleocyemata</taxon>
        <taxon>Brachyura</taxon>
        <taxon>Eubrachyura</taxon>
        <taxon>Portunoidea</taxon>
        <taxon>Portunidae</taxon>
        <taxon>Portuninae</taxon>
        <taxon>Scylla</taxon>
    </lineage>
</organism>
<dbReference type="InterPro" id="IPR008936">
    <property type="entry name" value="Rho_GTPase_activation_prot"/>
</dbReference>
<feature type="compositionally biased region" description="Polar residues" evidence="2">
    <location>
        <begin position="312"/>
        <end position="323"/>
    </location>
</feature>
<feature type="compositionally biased region" description="Low complexity" evidence="2">
    <location>
        <begin position="235"/>
        <end position="311"/>
    </location>
</feature>
<sequence>MASPVYGAVKFVAKSKVRSRRKLATPAITEEVSVRMRKHSRPGPYEDGKRSTINLGVEDFPAPPLPESASKFWTDDVIKMANRRSNPRHSSSSSSDKEETCSFLMREHHRVEDTNLKRQINSCWEEKENKLRERRKSLIVEQEGVNGAVSRQSYEPCRAMENLMAMKDVSPSNEYSLLQDSVKGSEMDVYPGNKQETNMSLGNQTLVGAAANLTPSGLPKPPPRRKRDARKRAESSFSGSSTPTTPASPGTPEILNFPGTLCTPGTPGTPLTPGTPGTPFTPATPGTPFTPGTPDTPFTPGTPGTPDTPGTNSTVSLPGSPCSPQASSLYNDFFFNERKFTYPNTPDTPMTPDSGRAVSSTPDTLDSHSSPDTSDRLSSRSLLVEDSPTMQMVPRSHTMDNRRTTRRSSQKDSWKARGSSEDLLHPRHRQELRRSVSEYQQVDDGGSSNKAQRTLSDSKDRMSKRTTSLRNRIFGSSKNEGTSLGIPSRALTRLSRRARSRQRKRSEEEPDSEGAVARVTHGSQGSAPPSPQLSSSRSADSTPKKNILQRIKMGARNASKNTKGIKTNRGPDSCVEGGGGEDGMSRSHSHDNLYPGHAPSPQQSRSKALENQDETRRTENTLKIWIMEAKEIPSKKKYFCHLIVNLQPSHRTCSKPMTNMCFWGEYFELDLSPEITSIIIELKREGDKKSNKKIGSVEIDLKPSSPGRATQEEQWYPVKVEKQDKTTPALRIRHRFQSLDILPLSQYGPLLQYLKENATPLCQLLEPVLPVKAKEDIATTLINIMQAENCAIAFLVDLVYTDIMTNAENEHLLFRGNSVATKAIEAYMKLVGEQYLHDTLKDPILALITSAEDLEVDPLKITNVQFLQEHRNSLKEKVTAVWEKILQSSRNFPVELREVFHKLREQLSRQEKCELTDNLISSCVFLRFFCPAVLSPYLFNMVTAYPDDRASRNLTLVAKTLQTLANFTLFQGKEKFMEFLNEFINKEQERCRAFLRAISSPPSSEDSILDFDGKIDRGKHLALLHLHLVDVLAEMNTQGYESEASRVMALVEDISVLLGGNHTRMPYVPRPSSGPILPGSPALAPPQMPASNNNFMREESTDGTEERGTGLGMTPSTNRSQSFPRSVTPVYSHHHMVTSSPRPPFHHQARSAGGDLGPSEEHVLITAFDLSSRPQISMFPSEEANNNNPPAVDMRVNNSNSYYIGEVPPPPVHQVHHQPQRALIHNTPQTRQHLRGPPSRNLSVGEVQGSADRRVYDRNCSEFFRYMDDASHKFIAACKDGENNIQGSQTSISQLSNIASSGYQSFAYSQSSSPVDSLLHTDNSSLLSRENGNPGLPVGIRQVHHDSPLASPLHQQTSKYRAVGMHPAYLGHAGHASLHGTPRHAPRVPQPKESPNSSLSSSQSVEDLSSLRRGRTRQRRSASSSSDSSPDSHPPSHSNSHFRRAPAHTPRTNPHCSPRLVPSPALRHELRSAKQRHDRSVSSRRGRSNRSSEREDLQGPPHCCDDSEDDLNVAVGSLGGAGAGGWVREGWQEHHHLLALQPATTATP</sequence>
<dbReference type="CDD" id="cd05136">
    <property type="entry name" value="RasGAP_DAB2IP"/>
    <property type="match status" value="1"/>
</dbReference>
<feature type="region of interest" description="Disordered" evidence="2">
    <location>
        <begin position="1372"/>
        <end position="1509"/>
    </location>
</feature>
<evidence type="ECO:0000259" key="3">
    <source>
        <dbReference type="PROSITE" id="PS50004"/>
    </source>
</evidence>
<feature type="region of interest" description="Disordered" evidence="2">
    <location>
        <begin position="1097"/>
        <end position="1156"/>
    </location>
</feature>
<evidence type="ECO:0000256" key="1">
    <source>
        <dbReference type="ARBA" id="ARBA00022468"/>
    </source>
</evidence>
<dbReference type="PROSITE" id="PS00509">
    <property type="entry name" value="RAS_GTPASE_ACTIV_1"/>
    <property type="match status" value="1"/>
</dbReference>
<proteinExistence type="predicted"/>
<dbReference type="Proteomes" id="UP001487740">
    <property type="component" value="Unassembled WGS sequence"/>
</dbReference>
<feature type="domain" description="C2" evidence="3">
    <location>
        <begin position="600"/>
        <end position="716"/>
    </location>
</feature>
<feature type="compositionally biased region" description="Polar residues" evidence="2">
    <location>
        <begin position="446"/>
        <end position="455"/>
    </location>
</feature>
<accession>A0AAW0T6N9</accession>
<dbReference type="InterPro" id="IPR023152">
    <property type="entry name" value="RasGAP_CS"/>
</dbReference>
<feature type="region of interest" description="Disordered" evidence="2">
    <location>
        <begin position="211"/>
        <end position="323"/>
    </location>
</feature>
<dbReference type="Gene3D" id="2.60.40.150">
    <property type="entry name" value="C2 domain"/>
    <property type="match status" value="1"/>
</dbReference>
<dbReference type="InterPro" id="IPR000008">
    <property type="entry name" value="C2_dom"/>
</dbReference>
<feature type="compositionally biased region" description="Basic residues" evidence="2">
    <location>
        <begin position="1473"/>
        <end position="1488"/>
    </location>
</feature>
<dbReference type="SUPFAM" id="SSF49562">
    <property type="entry name" value="C2 domain (Calcium/lipid-binding domain, CaLB)"/>
    <property type="match status" value="1"/>
</dbReference>
<feature type="compositionally biased region" description="Polar residues" evidence="2">
    <location>
        <begin position="1114"/>
        <end position="1125"/>
    </location>
</feature>
<gene>
    <name evidence="5" type="ORF">O3P69_011439</name>
</gene>
<dbReference type="PANTHER" id="PTHR10194">
    <property type="entry name" value="RAS GTPASE-ACTIVATING PROTEINS"/>
    <property type="match status" value="1"/>
</dbReference>
<dbReference type="InterPro" id="IPR001936">
    <property type="entry name" value="RasGAP_dom"/>
</dbReference>
<dbReference type="InterPro" id="IPR039360">
    <property type="entry name" value="Ras_GTPase"/>
</dbReference>
<keyword evidence="1" id="KW-0343">GTPase activation</keyword>
<name>A0AAW0T6N9_SCYPA</name>
<feature type="compositionally biased region" description="Polar residues" evidence="2">
    <location>
        <begin position="521"/>
        <end position="541"/>
    </location>
</feature>
<dbReference type="Gene3D" id="1.10.506.10">
    <property type="entry name" value="GTPase Activation - p120gap, domain 1"/>
    <property type="match status" value="2"/>
</dbReference>
<dbReference type="Pfam" id="PF00616">
    <property type="entry name" value="RasGAP"/>
    <property type="match status" value="1"/>
</dbReference>
<evidence type="ECO:0000259" key="4">
    <source>
        <dbReference type="PROSITE" id="PS50018"/>
    </source>
</evidence>
<dbReference type="PANTHER" id="PTHR10194:SF60">
    <property type="entry name" value="RAS GTPASE-ACTIVATING PROTEIN RASKOL"/>
    <property type="match status" value="1"/>
</dbReference>
<dbReference type="SMART" id="SM00239">
    <property type="entry name" value="C2"/>
    <property type="match status" value="1"/>
</dbReference>
<comment type="caution">
    <text evidence="5">The sequence shown here is derived from an EMBL/GenBank/DDBJ whole genome shotgun (WGS) entry which is preliminary data.</text>
</comment>
<dbReference type="EMBL" id="JARAKH010000038">
    <property type="protein sequence ID" value="KAK8382878.1"/>
    <property type="molecule type" value="Genomic_DNA"/>
</dbReference>
<feature type="compositionally biased region" description="Basic and acidic residues" evidence="2">
    <location>
        <begin position="397"/>
        <end position="425"/>
    </location>
</feature>
<dbReference type="PROSITE" id="PS50004">
    <property type="entry name" value="C2"/>
    <property type="match status" value="1"/>
</dbReference>
<feature type="compositionally biased region" description="Polar residues" evidence="2">
    <location>
        <begin position="465"/>
        <end position="482"/>
    </location>
</feature>
<dbReference type="InterPro" id="IPR035892">
    <property type="entry name" value="C2_domain_sf"/>
</dbReference>
<dbReference type="GO" id="GO:0005096">
    <property type="term" value="F:GTPase activator activity"/>
    <property type="evidence" value="ECO:0007669"/>
    <property type="project" value="UniProtKB-KW"/>
</dbReference>
<evidence type="ECO:0000256" key="2">
    <source>
        <dbReference type="SAM" id="MobiDB-lite"/>
    </source>
</evidence>
<feature type="compositionally biased region" description="Basic residues" evidence="2">
    <location>
        <begin position="494"/>
        <end position="504"/>
    </location>
</feature>
<feature type="compositionally biased region" description="Low complexity" evidence="2">
    <location>
        <begin position="1394"/>
        <end position="1408"/>
    </location>
</feature>
<protein>
    <recommendedName>
        <fullName evidence="7">Ras-GAP domain-containing protein</fullName>
    </recommendedName>
</protein>
<feature type="compositionally biased region" description="Basic and acidic residues" evidence="2">
    <location>
        <begin position="607"/>
        <end position="616"/>
    </location>
</feature>
<feature type="compositionally biased region" description="Low complexity" evidence="2">
    <location>
        <begin position="1421"/>
        <end position="1439"/>
    </location>
</feature>
<keyword evidence="6" id="KW-1185">Reference proteome</keyword>
<dbReference type="PROSITE" id="PS50018">
    <property type="entry name" value="RAS_GTPASE_ACTIV_2"/>
    <property type="match status" value="1"/>
</dbReference>
<dbReference type="SMART" id="SM00323">
    <property type="entry name" value="RasGAP"/>
    <property type="match status" value="1"/>
</dbReference>
<dbReference type="SUPFAM" id="SSF48350">
    <property type="entry name" value="GTPase activation domain, GAP"/>
    <property type="match status" value="1"/>
</dbReference>
<feature type="compositionally biased region" description="Basic and acidic residues" evidence="2">
    <location>
        <begin position="1097"/>
        <end position="1108"/>
    </location>
</feature>
<feature type="region of interest" description="Disordered" evidence="2">
    <location>
        <begin position="341"/>
        <end position="616"/>
    </location>
</feature>
<feature type="domain" description="Ras-GAP" evidence="4">
    <location>
        <begin position="773"/>
        <end position="966"/>
    </location>
</feature>
<reference evidence="5 6" key="1">
    <citation type="submission" date="2023-03" db="EMBL/GenBank/DDBJ databases">
        <title>High-quality genome of Scylla paramamosain provides insights in environmental adaptation.</title>
        <authorList>
            <person name="Zhang L."/>
        </authorList>
    </citation>
    <scope>NUCLEOTIDE SEQUENCE [LARGE SCALE GENOMIC DNA]</scope>
    <source>
        <strain evidence="5">LZ_2023a</strain>
        <tissue evidence="5">Muscle</tissue>
    </source>
</reference>